<evidence type="ECO:0000313" key="1">
    <source>
        <dbReference type="EMBL" id="MCV6992071.1"/>
    </source>
</evidence>
<reference evidence="1" key="2">
    <citation type="journal article" date="2022" name="BMC Genomics">
        <title>Comparative genome analysis of mycobacteria focusing on tRNA and non-coding RNA.</title>
        <authorList>
            <person name="Behra P.R.K."/>
            <person name="Pettersson B.M.F."/>
            <person name="Ramesh M."/>
            <person name="Das S."/>
            <person name="Dasgupta S."/>
            <person name="Kirsebom L.A."/>
        </authorList>
    </citation>
    <scope>NUCLEOTIDE SEQUENCE</scope>
    <source>
        <strain evidence="1">DSM 45439</strain>
    </source>
</reference>
<accession>A0AAW5SAW7</accession>
<dbReference type="AlphaFoldDB" id="A0AAW5SAW7"/>
<evidence type="ECO:0000313" key="2">
    <source>
        <dbReference type="Proteomes" id="UP001207588"/>
    </source>
</evidence>
<gene>
    <name evidence="1" type="ORF">H7I91_22835</name>
</gene>
<comment type="caution">
    <text evidence="1">The sequence shown here is derived from an EMBL/GenBank/DDBJ whole genome shotgun (WGS) entry which is preliminary data.</text>
</comment>
<protein>
    <submittedName>
        <fullName evidence="1">IS256 family transposase</fullName>
    </submittedName>
</protein>
<dbReference type="Proteomes" id="UP001207588">
    <property type="component" value="Unassembled WGS sequence"/>
</dbReference>
<name>A0AAW5SAW7_MYCBC</name>
<sequence length="55" mass="5864">NPAALLRLAGSVLVEAHDEWQVAEKRYLSETTLALLHPRSDPADQSVAVPAAITA</sequence>
<feature type="non-terminal residue" evidence="1">
    <location>
        <position position="1"/>
    </location>
</feature>
<proteinExistence type="predicted"/>
<dbReference type="EMBL" id="JACKTG010000078">
    <property type="protein sequence ID" value="MCV6992071.1"/>
    <property type="molecule type" value="Genomic_DNA"/>
</dbReference>
<organism evidence="1 2">
    <name type="scientific">Mycobacterium bouchedurhonense</name>
    <dbReference type="NCBI Taxonomy" id="701041"/>
    <lineage>
        <taxon>Bacteria</taxon>
        <taxon>Bacillati</taxon>
        <taxon>Actinomycetota</taxon>
        <taxon>Actinomycetes</taxon>
        <taxon>Mycobacteriales</taxon>
        <taxon>Mycobacteriaceae</taxon>
        <taxon>Mycobacterium</taxon>
        <taxon>Mycobacterium avium complex (MAC)</taxon>
    </lineage>
</organism>
<reference evidence="1" key="1">
    <citation type="submission" date="2020-07" db="EMBL/GenBank/DDBJ databases">
        <authorList>
            <person name="Pettersson B.M.F."/>
            <person name="Behra P.R.K."/>
            <person name="Ramesh M."/>
            <person name="Das S."/>
            <person name="Dasgupta S."/>
            <person name="Kirsebom L.A."/>
        </authorList>
    </citation>
    <scope>NUCLEOTIDE SEQUENCE</scope>
    <source>
        <strain evidence="1">DSM 45439</strain>
    </source>
</reference>